<dbReference type="Proteomes" id="UP000194003">
    <property type="component" value="Unassembled WGS sequence"/>
</dbReference>
<organism evidence="2 3">
    <name type="scientific">Magnetofaba australis IT-1</name>
    <dbReference type="NCBI Taxonomy" id="1434232"/>
    <lineage>
        <taxon>Bacteria</taxon>
        <taxon>Pseudomonadati</taxon>
        <taxon>Pseudomonadota</taxon>
        <taxon>Magnetococcia</taxon>
        <taxon>Magnetococcales</taxon>
        <taxon>Magnetococcaceae</taxon>
        <taxon>Magnetofaba</taxon>
    </lineage>
</organism>
<gene>
    <name evidence="2" type="ORF">MAIT1_03467</name>
</gene>
<name>A0A1Y2K6W6_9PROT</name>
<dbReference type="AlphaFoldDB" id="A0A1Y2K6W6"/>
<evidence type="ECO:0000313" key="3">
    <source>
        <dbReference type="Proteomes" id="UP000194003"/>
    </source>
</evidence>
<evidence type="ECO:0000313" key="2">
    <source>
        <dbReference type="EMBL" id="OSM05293.1"/>
    </source>
</evidence>
<protein>
    <submittedName>
        <fullName evidence="2">Uncharacterized protein</fullName>
    </submittedName>
</protein>
<keyword evidence="1" id="KW-0812">Transmembrane</keyword>
<keyword evidence="3" id="KW-1185">Reference proteome</keyword>
<keyword evidence="1" id="KW-1133">Transmembrane helix</keyword>
<evidence type="ECO:0000256" key="1">
    <source>
        <dbReference type="SAM" id="Phobius"/>
    </source>
</evidence>
<dbReference type="EMBL" id="LVJN01000018">
    <property type="protein sequence ID" value="OSM05293.1"/>
    <property type="molecule type" value="Genomic_DNA"/>
</dbReference>
<proteinExistence type="predicted"/>
<comment type="caution">
    <text evidence="2">The sequence shown here is derived from an EMBL/GenBank/DDBJ whole genome shotgun (WGS) entry which is preliminary data.</text>
</comment>
<dbReference type="RefSeq" id="WP_085441920.1">
    <property type="nucleotide sequence ID" value="NZ_LVJN01000018.1"/>
</dbReference>
<accession>A0A1Y2K6W6</accession>
<dbReference type="STRING" id="1434232.MAIT1_03467"/>
<feature type="transmembrane region" description="Helical" evidence="1">
    <location>
        <begin position="133"/>
        <end position="151"/>
    </location>
</feature>
<reference evidence="2 3" key="1">
    <citation type="journal article" date="2016" name="BMC Genomics">
        <title>Combined genomic and structural analyses of a cultured magnetotactic bacterium reveals its niche adaptation to a dynamic environment.</title>
        <authorList>
            <person name="Araujo A.C."/>
            <person name="Morillo V."/>
            <person name="Cypriano J."/>
            <person name="Teixeira L.C."/>
            <person name="Leao P."/>
            <person name="Lyra S."/>
            <person name="Almeida L.G."/>
            <person name="Bazylinski D.A."/>
            <person name="Vasconcellos A.T."/>
            <person name="Abreu F."/>
            <person name="Lins U."/>
        </authorList>
    </citation>
    <scope>NUCLEOTIDE SEQUENCE [LARGE SCALE GENOMIC DNA]</scope>
    <source>
        <strain evidence="2 3">IT-1</strain>
    </source>
</reference>
<keyword evidence="1" id="KW-0472">Membrane</keyword>
<sequence>MVIHKTDASTARERIVQQIFKRQFQDAEKRDAQGIYPSEVIRAIRMATVAAQEAVGAVDPSLSDQAFSAQAVAAAQRAKDHFTENWSDEDRYGSATFQEIIRDFEQLGKGAYVVAHNTSVEPVDALRALLTSWRVLIVLMGLWVIMLGLVAG</sequence>